<accession>H3H1F9</accession>
<protein>
    <submittedName>
        <fullName evidence="2">Uncharacterized protein</fullName>
    </submittedName>
</protein>
<evidence type="ECO:0000313" key="3">
    <source>
        <dbReference type="Proteomes" id="UP000005238"/>
    </source>
</evidence>
<reference evidence="3" key="1">
    <citation type="journal article" date="2006" name="Science">
        <title>Phytophthora genome sequences uncover evolutionary origins and mechanisms of pathogenesis.</title>
        <authorList>
            <person name="Tyler B.M."/>
            <person name="Tripathy S."/>
            <person name="Zhang X."/>
            <person name="Dehal P."/>
            <person name="Jiang R.H."/>
            <person name="Aerts A."/>
            <person name="Arredondo F.D."/>
            <person name="Baxter L."/>
            <person name="Bensasson D."/>
            <person name="Beynon J.L."/>
            <person name="Chapman J."/>
            <person name="Damasceno C.M."/>
            <person name="Dorrance A.E."/>
            <person name="Dou D."/>
            <person name="Dickerman A.W."/>
            <person name="Dubchak I.L."/>
            <person name="Garbelotto M."/>
            <person name="Gijzen M."/>
            <person name="Gordon S.G."/>
            <person name="Govers F."/>
            <person name="Grunwald N.J."/>
            <person name="Huang W."/>
            <person name="Ivors K.L."/>
            <person name="Jones R.W."/>
            <person name="Kamoun S."/>
            <person name="Krampis K."/>
            <person name="Lamour K.H."/>
            <person name="Lee M.K."/>
            <person name="McDonald W.H."/>
            <person name="Medina M."/>
            <person name="Meijer H.J."/>
            <person name="Nordberg E.K."/>
            <person name="Maclean D.J."/>
            <person name="Ospina-Giraldo M.D."/>
            <person name="Morris P.F."/>
            <person name="Phuntumart V."/>
            <person name="Putnam N.H."/>
            <person name="Rash S."/>
            <person name="Rose J.K."/>
            <person name="Sakihama Y."/>
            <person name="Salamov A.A."/>
            <person name="Savidor A."/>
            <person name="Scheuring C.F."/>
            <person name="Smith B.M."/>
            <person name="Sobral B.W."/>
            <person name="Terry A."/>
            <person name="Torto-Alalibo T.A."/>
            <person name="Win J."/>
            <person name="Xu Z."/>
            <person name="Zhang H."/>
            <person name="Grigoriev I.V."/>
            <person name="Rokhsar D.S."/>
            <person name="Boore J.L."/>
        </authorList>
    </citation>
    <scope>NUCLEOTIDE SEQUENCE [LARGE SCALE GENOMIC DNA]</scope>
    <source>
        <strain evidence="3">Pr102</strain>
    </source>
</reference>
<dbReference type="InParanoid" id="H3H1F9"/>
<evidence type="ECO:0000256" key="1">
    <source>
        <dbReference type="SAM" id="MobiDB-lite"/>
    </source>
</evidence>
<dbReference type="OMA" id="FQDNVWT"/>
<keyword evidence="3" id="KW-1185">Reference proteome</keyword>
<dbReference type="EMBL" id="DS566100">
    <property type="status" value="NOT_ANNOTATED_CDS"/>
    <property type="molecule type" value="Genomic_DNA"/>
</dbReference>
<dbReference type="AlphaFoldDB" id="H3H1F9"/>
<feature type="region of interest" description="Disordered" evidence="1">
    <location>
        <begin position="169"/>
        <end position="200"/>
    </location>
</feature>
<dbReference type="Proteomes" id="UP000005238">
    <property type="component" value="Unassembled WGS sequence"/>
</dbReference>
<organism evidence="2 3">
    <name type="scientific">Phytophthora ramorum</name>
    <name type="common">Sudden oak death agent</name>
    <dbReference type="NCBI Taxonomy" id="164328"/>
    <lineage>
        <taxon>Eukaryota</taxon>
        <taxon>Sar</taxon>
        <taxon>Stramenopiles</taxon>
        <taxon>Oomycota</taxon>
        <taxon>Peronosporomycetes</taxon>
        <taxon>Peronosporales</taxon>
        <taxon>Peronosporaceae</taxon>
        <taxon>Phytophthora</taxon>
    </lineage>
</organism>
<dbReference type="HOGENOM" id="CLU_040115_0_1_1"/>
<name>H3H1F9_PHYRM</name>
<dbReference type="VEuPathDB" id="FungiDB:KRP23_4624"/>
<dbReference type="EnsemblProtists" id="Phyra84075">
    <property type="protein sequence ID" value="Phyra84075"/>
    <property type="gene ID" value="Phyra84075"/>
</dbReference>
<proteinExistence type="predicted"/>
<reference evidence="2" key="2">
    <citation type="submission" date="2015-06" db="UniProtKB">
        <authorList>
            <consortium name="EnsemblProtists"/>
        </authorList>
    </citation>
    <scope>IDENTIFICATION</scope>
    <source>
        <strain evidence="2">Pr102</strain>
    </source>
</reference>
<dbReference type="VEuPathDB" id="FungiDB:KRP22_2151"/>
<evidence type="ECO:0000313" key="2">
    <source>
        <dbReference type="EnsemblProtists" id="Phyra84075"/>
    </source>
</evidence>
<dbReference type="eggNOG" id="ENOG502RFHK">
    <property type="taxonomic scope" value="Eukaryota"/>
</dbReference>
<sequence length="518" mass="57970">MRHRNHHLIMPYGCITSNISQGSVGTVDVSTAVANAPNEACLSDSATGDGSARILELDDEPAAYVHAHTMDIDAKHNSKAIEISTKTVSEQLKVPAERVRGFCSSHSCIPRSHQAIAMNRDPLVEAYDTALSDVFEFIDNFDSSDSESTSTDDSHSLVTWDAFAQSEPARTRSTLVPSTAGRKKRRMRLPGEVPQSTKFQRDKRDQVLALRQQVLELSMRLEQLQRTRRYPTAKKEVEGPPKPRMLVSVWEDLAILQSQERQRSEQTNRELKAILARQRGLELAACKLLGKKDALEGMELLRRLRPVPEKVTSNPQLKIDLSDAVLAELEMTAAKLYFCTDSLFPPLEGQPMVTFSTQDKRGDPLGTYIETMATTPMACPLHVAAEILWKGTTRESQDPEKVPKFLFYAFLLQVRAKCYNTLARSCKLDMCNAVRIDGINFVRRYIELNRVVLVSAAAWFLPMEGIHFQDNVWTIVSRSPVDPLNASVIQSFCQFGAQVSVATSTPKEVYAPVQEYPQ</sequence>
<dbReference type="STRING" id="164328.H3H1F9"/>